<dbReference type="InterPro" id="IPR004042">
    <property type="entry name" value="Intein_endonuc_central"/>
</dbReference>
<dbReference type="InterPro" id="IPR003587">
    <property type="entry name" value="Hint_dom_N"/>
</dbReference>
<evidence type="ECO:0000256" key="2">
    <source>
        <dbReference type="ARBA" id="ARBA00022813"/>
    </source>
</evidence>
<dbReference type="Gene3D" id="2.170.16.10">
    <property type="entry name" value="Hedgehog/Intein (Hint) domain"/>
    <property type="match status" value="1"/>
</dbReference>
<dbReference type="SMART" id="SM00305">
    <property type="entry name" value="HintC"/>
    <property type="match status" value="1"/>
</dbReference>
<dbReference type="Gene3D" id="3.10.28.10">
    <property type="entry name" value="Homing endonucleases"/>
    <property type="match status" value="1"/>
</dbReference>
<gene>
    <name evidence="7" type="ORF">HGQ17_00240</name>
</gene>
<evidence type="ECO:0000256" key="1">
    <source>
        <dbReference type="ARBA" id="ARBA00022723"/>
    </source>
</evidence>
<dbReference type="NCBIfam" id="NF038136">
    <property type="entry name" value="rSAM_Rv_intein"/>
    <property type="match status" value="1"/>
</dbReference>
<dbReference type="Pfam" id="PF04055">
    <property type="entry name" value="Radical_SAM"/>
    <property type="match status" value="1"/>
</dbReference>
<feature type="domain" description="DOD-type homing endonuclease" evidence="6">
    <location>
        <begin position="200"/>
        <end position="338"/>
    </location>
</feature>
<evidence type="ECO:0000313" key="7">
    <source>
        <dbReference type="EMBL" id="NLS08459.1"/>
    </source>
</evidence>
<keyword evidence="3" id="KW-0651">Protein splicing</keyword>
<dbReference type="InterPro" id="IPR007197">
    <property type="entry name" value="rSAM"/>
</dbReference>
<keyword evidence="5" id="KW-0411">Iron-sulfur</keyword>
<evidence type="ECO:0000256" key="4">
    <source>
        <dbReference type="ARBA" id="ARBA00023004"/>
    </source>
</evidence>
<dbReference type="Gene3D" id="3.80.30.30">
    <property type="match status" value="1"/>
</dbReference>
<name>A0A7X8TGU0_9MICC</name>
<dbReference type="SUPFAM" id="SSF55608">
    <property type="entry name" value="Homing endonucleases"/>
    <property type="match status" value="1"/>
</dbReference>
<organism evidence="7 8">
    <name type="scientific">Nesterenkonia sedimenti</name>
    <dbReference type="NCBI Taxonomy" id="1463632"/>
    <lineage>
        <taxon>Bacteria</taxon>
        <taxon>Bacillati</taxon>
        <taxon>Actinomycetota</taxon>
        <taxon>Actinomycetes</taxon>
        <taxon>Micrococcales</taxon>
        <taxon>Micrococcaceae</taxon>
        <taxon>Nesterenkonia</taxon>
    </lineage>
</organism>
<evidence type="ECO:0000256" key="3">
    <source>
        <dbReference type="ARBA" id="ARBA00023000"/>
    </source>
</evidence>
<sequence length="708" mass="78841">MRWETQKLHDDVAGPALLPMAGLVRSVQTPEFDGVTFHEVAAKTALNKVPSQSNMPFRWTINPMRGCLHQCRYCLSPDTLIMMADGRQRRLDEIRVGDKIIGTHLSGRYRYYTETEVNVVWRTRKPAYRVTLEDGTELIASGNHRFLTERGWKHVAPPAPGEGQRPYLTTNNSLMGFGLGCATEKYQYPAPSAQYRRGYLTGMIRGDGMLIDRTYDRKSNGKPYRVTIFRLALTDSDALTRTQEYLTQENVHTSLKPFVTGRASRKPMNMIVTSTRDNYARILQLISWPTSVADEWEAGFLAGIFDAEGSFSGSALRVSNSDEEILQHTEAALKSLDIPHIREPANDKGVASVRVTGGATSYRRFFHLVNPAISRKLKMAGRAVKTFSNLKVSSVEALGQEQSLVDITTGTGDFIANGVISHNCFARKTHEYLDLDAGKDFDSQIVVKTNVADVLRAELAKPSWGHEHVALGTNTDPYQRAEGRYRLMPGIIQALADSGTPFSILTKGPLLKRDLPLLKEAAKKVPVSVAVSLAIMDTELQQMVEPGTPDSRARLSLIKAITDAGLECNVLAMPILPWLTDSATHLDSLHGALAEAGASWVSTGALHLRPGAREWFMQWLQAEFPKLVPKYRRLYRGKNGQFTTYASAEYKKWLGQQAAQARRRHGFIKREDFTWRGRTSPEQADAPNEAVHQPTLEAFATPAQPALF</sequence>
<dbReference type="SMART" id="SM00306">
    <property type="entry name" value="HintN"/>
    <property type="match status" value="1"/>
</dbReference>
<dbReference type="PRINTS" id="PR00379">
    <property type="entry name" value="INTEIN"/>
</dbReference>
<keyword evidence="8" id="KW-1185">Reference proteome</keyword>
<dbReference type="Proteomes" id="UP000523139">
    <property type="component" value="Unassembled WGS sequence"/>
</dbReference>
<dbReference type="GO" id="GO:0004519">
    <property type="term" value="F:endonuclease activity"/>
    <property type="evidence" value="ECO:0007669"/>
    <property type="project" value="InterPro"/>
</dbReference>
<dbReference type="EMBL" id="JABAHY010000001">
    <property type="protein sequence ID" value="NLS08459.1"/>
    <property type="molecule type" value="Genomic_DNA"/>
</dbReference>
<dbReference type="GO" id="GO:0051536">
    <property type="term" value="F:iron-sulfur cluster binding"/>
    <property type="evidence" value="ECO:0007669"/>
    <property type="project" value="UniProtKB-KW"/>
</dbReference>
<dbReference type="SUPFAM" id="SSF102114">
    <property type="entry name" value="Radical SAM enzymes"/>
    <property type="match status" value="1"/>
</dbReference>
<dbReference type="PANTHER" id="PTHR43432">
    <property type="entry name" value="SLR0285 PROTEIN"/>
    <property type="match status" value="1"/>
</dbReference>
<evidence type="ECO:0000313" key="8">
    <source>
        <dbReference type="Proteomes" id="UP000523139"/>
    </source>
</evidence>
<keyword evidence="4" id="KW-0408">Iron</keyword>
<dbReference type="InterPro" id="IPR006142">
    <property type="entry name" value="INTEIN"/>
</dbReference>
<dbReference type="NCBIfam" id="TIGR01445">
    <property type="entry name" value="intein_Nterm"/>
    <property type="match status" value="1"/>
</dbReference>
<dbReference type="RefSeq" id="WP_168885968.1">
    <property type="nucleotide sequence ID" value="NZ_JABAHY010000001.1"/>
</dbReference>
<dbReference type="InterPro" id="IPR006141">
    <property type="entry name" value="Intein_N"/>
</dbReference>
<reference evidence="7 8" key="1">
    <citation type="submission" date="2020-04" db="EMBL/GenBank/DDBJ databases">
        <title>Nesterenkonia sp. nov., isolated from marine sediment.</title>
        <authorList>
            <person name="Zhang G."/>
        </authorList>
    </citation>
    <scope>NUCLEOTIDE SEQUENCE [LARGE SCALE GENOMIC DNA]</scope>
    <source>
        <strain evidence="7 8">MY13</strain>
    </source>
</reference>
<proteinExistence type="predicted"/>
<keyword evidence="1" id="KW-0479">Metal-binding</keyword>
<dbReference type="GO" id="GO:0016539">
    <property type="term" value="P:intein-mediated protein splicing"/>
    <property type="evidence" value="ECO:0007669"/>
    <property type="project" value="InterPro"/>
</dbReference>
<dbReference type="PROSITE" id="PS50818">
    <property type="entry name" value="INTEIN_C_TER"/>
    <property type="match status" value="1"/>
</dbReference>
<protein>
    <submittedName>
        <fullName evidence="7">Radical SAM protein</fullName>
    </submittedName>
</protein>
<dbReference type="PROSITE" id="PS50817">
    <property type="entry name" value="INTEIN_N_TER"/>
    <property type="match status" value="1"/>
</dbReference>
<comment type="caution">
    <text evidence="7">The sequence shown here is derived from an EMBL/GenBank/DDBJ whole genome shotgun (WGS) entry which is preliminary data.</text>
</comment>
<dbReference type="CDD" id="cd00081">
    <property type="entry name" value="Hint"/>
    <property type="match status" value="1"/>
</dbReference>
<evidence type="ECO:0000256" key="5">
    <source>
        <dbReference type="ARBA" id="ARBA00023014"/>
    </source>
</evidence>
<dbReference type="InterPro" id="IPR030934">
    <property type="entry name" value="Intein_C"/>
</dbReference>
<dbReference type="InterPro" id="IPR027434">
    <property type="entry name" value="Homing_endonucl"/>
</dbReference>
<dbReference type="PROSITE" id="PS50819">
    <property type="entry name" value="INTEIN_ENDONUCLEASE"/>
    <property type="match status" value="1"/>
</dbReference>
<dbReference type="NCBIfam" id="NF038135">
    <property type="entry name" value="rSAM_Rv2578c"/>
    <property type="match status" value="1"/>
</dbReference>
<dbReference type="Pfam" id="PF14528">
    <property type="entry name" value="LAGLIDADG_3"/>
    <property type="match status" value="1"/>
</dbReference>
<dbReference type="SUPFAM" id="SSF51294">
    <property type="entry name" value="Hedgehog/intein (Hint) domain"/>
    <property type="match status" value="1"/>
</dbReference>
<dbReference type="GO" id="GO:0046872">
    <property type="term" value="F:metal ion binding"/>
    <property type="evidence" value="ECO:0007669"/>
    <property type="project" value="UniProtKB-KW"/>
</dbReference>
<dbReference type="InterPro" id="IPR036844">
    <property type="entry name" value="Hint_dom_sf"/>
</dbReference>
<evidence type="ECO:0000259" key="6">
    <source>
        <dbReference type="PROSITE" id="PS50819"/>
    </source>
</evidence>
<accession>A0A7X8TGU0</accession>
<keyword evidence="2" id="KW-0068">Autocatalytic cleavage</keyword>
<dbReference type="InterPro" id="IPR003586">
    <property type="entry name" value="Hint_dom_C"/>
</dbReference>
<dbReference type="AlphaFoldDB" id="A0A7X8TGU0"/>
<dbReference type="InterPro" id="IPR040086">
    <property type="entry name" value="MJ0683-like"/>
</dbReference>
<dbReference type="PANTHER" id="PTHR43432:SF3">
    <property type="entry name" value="SLR0285 PROTEIN"/>
    <property type="match status" value="1"/>
</dbReference>
<dbReference type="InterPro" id="IPR058240">
    <property type="entry name" value="rSAM_sf"/>
</dbReference>
<dbReference type="InterPro" id="IPR004860">
    <property type="entry name" value="LAGLIDADG_dom"/>
</dbReference>